<keyword evidence="1" id="KW-0472">Membrane</keyword>
<dbReference type="EMBL" id="JACHXW010000014">
    <property type="protein sequence ID" value="MBB3154205.1"/>
    <property type="molecule type" value="Genomic_DNA"/>
</dbReference>
<dbReference type="PANTHER" id="PTHR36832">
    <property type="entry name" value="SLR1174 PROTEIN-RELATED"/>
    <property type="match status" value="1"/>
</dbReference>
<accession>A0A7W5CAN4</accession>
<feature type="transmembrane region" description="Helical" evidence="1">
    <location>
        <begin position="21"/>
        <end position="43"/>
    </location>
</feature>
<feature type="transmembrane region" description="Helical" evidence="1">
    <location>
        <begin position="235"/>
        <end position="257"/>
    </location>
</feature>
<proteinExistence type="predicted"/>
<keyword evidence="3" id="KW-1185">Reference proteome</keyword>
<evidence type="ECO:0000313" key="3">
    <source>
        <dbReference type="Proteomes" id="UP000518605"/>
    </source>
</evidence>
<name>A0A7W5CAN4_9BACL</name>
<dbReference type="AlphaFoldDB" id="A0A7W5CAN4"/>
<feature type="transmembrane region" description="Helical" evidence="1">
    <location>
        <begin position="63"/>
        <end position="81"/>
    </location>
</feature>
<evidence type="ECO:0000256" key="1">
    <source>
        <dbReference type="SAM" id="Phobius"/>
    </source>
</evidence>
<evidence type="ECO:0000313" key="2">
    <source>
        <dbReference type="EMBL" id="MBB3154205.1"/>
    </source>
</evidence>
<gene>
    <name evidence="2" type="ORF">FHS16_004281</name>
</gene>
<dbReference type="InterPro" id="IPR010390">
    <property type="entry name" value="ABC-2_transporter-like"/>
</dbReference>
<comment type="caution">
    <text evidence="2">The sequence shown here is derived from an EMBL/GenBank/DDBJ whole genome shotgun (WGS) entry which is preliminary data.</text>
</comment>
<feature type="transmembrane region" description="Helical" evidence="1">
    <location>
        <begin position="187"/>
        <end position="206"/>
    </location>
</feature>
<dbReference type="Pfam" id="PF06182">
    <property type="entry name" value="ABC2_membrane_6"/>
    <property type="match status" value="1"/>
</dbReference>
<dbReference type="PANTHER" id="PTHR36832:SF1">
    <property type="entry name" value="SLR1174 PROTEIN"/>
    <property type="match status" value="1"/>
</dbReference>
<protein>
    <submittedName>
        <fullName evidence="2">ABC-2 type transport system permease protein</fullName>
    </submittedName>
</protein>
<organism evidence="2 3">
    <name type="scientific">Paenibacillus endophyticus</name>
    <dbReference type="NCBI Taxonomy" id="1294268"/>
    <lineage>
        <taxon>Bacteria</taxon>
        <taxon>Bacillati</taxon>
        <taxon>Bacillota</taxon>
        <taxon>Bacilli</taxon>
        <taxon>Bacillales</taxon>
        <taxon>Paenibacillaceae</taxon>
        <taxon>Paenibacillus</taxon>
    </lineage>
</organism>
<dbReference type="Proteomes" id="UP000518605">
    <property type="component" value="Unassembled WGS sequence"/>
</dbReference>
<keyword evidence="1" id="KW-0812">Transmembrane</keyword>
<reference evidence="2 3" key="1">
    <citation type="submission" date="2020-08" db="EMBL/GenBank/DDBJ databases">
        <title>Genomic Encyclopedia of Type Strains, Phase III (KMG-III): the genomes of soil and plant-associated and newly described type strains.</title>
        <authorList>
            <person name="Whitman W."/>
        </authorList>
    </citation>
    <scope>NUCLEOTIDE SEQUENCE [LARGE SCALE GENOMIC DNA]</scope>
    <source>
        <strain evidence="2 3">CECT 8234</strain>
    </source>
</reference>
<dbReference type="RefSeq" id="WP_183567192.1">
    <property type="nucleotide sequence ID" value="NZ_CBCSLB010000014.1"/>
</dbReference>
<keyword evidence="1" id="KW-1133">Transmembrane helix</keyword>
<feature type="transmembrane region" description="Helical" evidence="1">
    <location>
        <begin position="117"/>
        <end position="137"/>
    </location>
</feature>
<sequence>MSSYETYNRIFKLGMQSALEYRMDLIFSLLSAFFPIMIQYFIWSAVYADNPDQAYFGYSYHEMIMYTIFAAFTTRIVMTHVEHEMALDIKDGHLNRYLVRPINYFSYRFFNLIGQKMFFNCLMVCAIFAVLICYSIYNGTPMKLERFLLFLAAVILAFILNMLISYAIAAIAFWLSEISYFFEMTGLFVIIISGGMFPVDIFGPWVNAMLDYSPFKLTIYFAANVVSGRLAREEIIAGIGMQGLWIISMYILSRILWRIGMKRYLGLGG</sequence>
<feature type="transmembrane region" description="Helical" evidence="1">
    <location>
        <begin position="149"/>
        <end position="175"/>
    </location>
</feature>